<organism evidence="7 8">
    <name type="scientific">Pseudoduganella aquatica</name>
    <dbReference type="NCBI Taxonomy" id="2660641"/>
    <lineage>
        <taxon>Bacteria</taxon>
        <taxon>Pseudomonadati</taxon>
        <taxon>Pseudomonadota</taxon>
        <taxon>Betaproteobacteria</taxon>
        <taxon>Burkholderiales</taxon>
        <taxon>Oxalobacteraceae</taxon>
        <taxon>Telluria group</taxon>
        <taxon>Pseudoduganella</taxon>
    </lineage>
</organism>
<dbReference type="NCBIfam" id="TIGR02771">
    <property type="entry name" value="TraF_Ti"/>
    <property type="match status" value="1"/>
</dbReference>
<dbReference type="NCBIfam" id="NF010459">
    <property type="entry name" value="PRK13884.1"/>
    <property type="match status" value="1"/>
</dbReference>
<evidence type="ECO:0000259" key="6">
    <source>
        <dbReference type="Pfam" id="PF10502"/>
    </source>
</evidence>
<dbReference type="InterPro" id="IPR014139">
    <property type="entry name" value="Peptidase_S26C_TraF"/>
</dbReference>
<dbReference type="GO" id="GO:0042597">
    <property type="term" value="C:periplasmic space"/>
    <property type="evidence" value="ECO:0007669"/>
    <property type="project" value="UniProtKB-SubCell"/>
</dbReference>
<dbReference type="GO" id="GO:0004252">
    <property type="term" value="F:serine-type endopeptidase activity"/>
    <property type="evidence" value="ECO:0007669"/>
    <property type="project" value="InterPro"/>
</dbReference>
<keyword evidence="3" id="KW-0732">Signal</keyword>
<keyword evidence="5" id="KW-0184">Conjugation</keyword>
<feature type="domain" description="Peptidase S26" evidence="6">
    <location>
        <begin position="12"/>
        <end position="169"/>
    </location>
</feature>
<dbReference type="AlphaFoldDB" id="A0A7X4KN75"/>
<evidence type="ECO:0000313" key="7">
    <source>
        <dbReference type="EMBL" id="MYN08893.1"/>
    </source>
</evidence>
<evidence type="ECO:0000256" key="5">
    <source>
        <dbReference type="ARBA" id="ARBA00022971"/>
    </source>
</evidence>
<evidence type="ECO:0000256" key="1">
    <source>
        <dbReference type="ARBA" id="ARBA00004418"/>
    </source>
</evidence>
<reference evidence="7 8" key="1">
    <citation type="submission" date="2019-12" db="EMBL/GenBank/DDBJ databases">
        <title>Novel species isolated from a subtropical stream in China.</title>
        <authorList>
            <person name="Lu H."/>
        </authorList>
    </citation>
    <scope>NUCLEOTIDE SEQUENCE [LARGE SCALE GENOMIC DNA]</scope>
    <source>
        <strain evidence="7 8">FT127W</strain>
    </source>
</reference>
<dbReference type="SUPFAM" id="SSF51306">
    <property type="entry name" value="LexA/Signal peptidase"/>
    <property type="match status" value="1"/>
</dbReference>
<sequence>MKGLARKVGIGIAICALALLVQGVFLYLLGARVNTTLSIPVGLYWRVSEPVEKGAYVMFCPPPVEVFDQAKRRGYLGAGFCPGGYGYIMKQVAGVTDDQVEIGNDGVRINGRLLDMSAPLQADAGGRTMPRFQADRYVLSKHQLLLMGDSNPRSFDARYFGPVQRGQVKDVVTPVFTWGKPSKPER</sequence>
<dbReference type="InterPro" id="IPR019533">
    <property type="entry name" value="Peptidase_S26"/>
</dbReference>
<evidence type="ECO:0000256" key="3">
    <source>
        <dbReference type="ARBA" id="ARBA00022729"/>
    </source>
</evidence>
<dbReference type="InterPro" id="IPR036286">
    <property type="entry name" value="LexA/Signal_pep-like_sf"/>
</dbReference>
<dbReference type="RefSeq" id="WP_161073197.1">
    <property type="nucleotide sequence ID" value="NZ_WWCU01000017.1"/>
</dbReference>
<comment type="caution">
    <text evidence="7">The sequence shown here is derived from an EMBL/GenBank/DDBJ whole genome shotgun (WGS) entry which is preliminary data.</text>
</comment>
<dbReference type="Pfam" id="PF10502">
    <property type="entry name" value="Peptidase_S26"/>
    <property type="match status" value="1"/>
</dbReference>
<protein>
    <submittedName>
        <fullName evidence="7">Conjugative transfer signal peptidase TraF</fullName>
    </submittedName>
</protein>
<comment type="similarity">
    <text evidence="2">Belongs to the peptidase S26C family.</text>
</comment>
<dbReference type="GO" id="GO:0006465">
    <property type="term" value="P:signal peptide processing"/>
    <property type="evidence" value="ECO:0007669"/>
    <property type="project" value="InterPro"/>
</dbReference>
<dbReference type="Gene3D" id="2.10.109.10">
    <property type="entry name" value="Umud Fragment, subunit A"/>
    <property type="match status" value="1"/>
</dbReference>
<keyword evidence="8" id="KW-1185">Reference proteome</keyword>
<dbReference type="EMBL" id="WWCU01000017">
    <property type="protein sequence ID" value="MYN08893.1"/>
    <property type="molecule type" value="Genomic_DNA"/>
</dbReference>
<dbReference type="Proteomes" id="UP000450676">
    <property type="component" value="Unassembled WGS sequence"/>
</dbReference>
<evidence type="ECO:0000256" key="4">
    <source>
        <dbReference type="ARBA" id="ARBA00022764"/>
    </source>
</evidence>
<keyword evidence="4" id="KW-0574">Periplasm</keyword>
<accession>A0A7X4KN75</accession>
<evidence type="ECO:0000313" key="8">
    <source>
        <dbReference type="Proteomes" id="UP000450676"/>
    </source>
</evidence>
<gene>
    <name evidence="7" type="primary">traF</name>
    <name evidence="7" type="ORF">GTP77_16300</name>
</gene>
<proteinExistence type="inferred from homology"/>
<comment type="subcellular location">
    <subcellularLocation>
        <location evidence="1">Periplasm</location>
    </subcellularLocation>
</comment>
<name>A0A7X4KN75_9BURK</name>
<evidence type="ECO:0000256" key="2">
    <source>
        <dbReference type="ARBA" id="ARBA00005849"/>
    </source>
</evidence>